<accession>A0AAW1SNF7</accession>
<evidence type="ECO:0000256" key="1">
    <source>
        <dbReference type="SAM" id="Phobius"/>
    </source>
</evidence>
<feature type="transmembrane region" description="Helical" evidence="1">
    <location>
        <begin position="77"/>
        <end position="95"/>
    </location>
</feature>
<feature type="domain" description="Phosphatidic acid phosphatase type 2/haloperoxidase" evidence="2">
    <location>
        <begin position="76"/>
        <end position="190"/>
    </location>
</feature>
<sequence>MANGGTVAPQQNTRLNPHGMLQRWDLCASNWAYKTLGRQVPRDVWIGLEHSGNGLVWLPLVAGLLCMPQLSPLARHLVANFFLGFWTDLIIVGLLKGIVRRPRPSYNNPDDFLLVVAVDKWSFPSGHASRVAYMAGFACVIAAANGSHMGVATTVWGTVVALSRALLGRHYLGDICAGALVGILNTALITKGTFSATNLLVPAELTDHIYQEASRMCLGVMDRWT</sequence>
<evidence type="ECO:0000313" key="4">
    <source>
        <dbReference type="Proteomes" id="UP001485043"/>
    </source>
</evidence>
<dbReference type="InterPro" id="IPR036938">
    <property type="entry name" value="PAP2/HPO_sf"/>
</dbReference>
<gene>
    <name evidence="3" type="ORF">WJX84_009050</name>
</gene>
<dbReference type="SUPFAM" id="SSF48317">
    <property type="entry name" value="Acid phosphatase/Vanadium-dependent haloperoxidase"/>
    <property type="match status" value="1"/>
</dbReference>
<dbReference type="AlphaFoldDB" id="A0AAW1SNF7"/>
<keyword evidence="1" id="KW-0472">Membrane</keyword>
<dbReference type="Pfam" id="PF01569">
    <property type="entry name" value="PAP2"/>
    <property type="match status" value="1"/>
</dbReference>
<evidence type="ECO:0000313" key="3">
    <source>
        <dbReference type="EMBL" id="KAK9847795.1"/>
    </source>
</evidence>
<dbReference type="GO" id="GO:0042392">
    <property type="term" value="F:sphingosine-1-phosphate phosphatase activity"/>
    <property type="evidence" value="ECO:0007669"/>
    <property type="project" value="TreeGrafter"/>
</dbReference>
<dbReference type="Proteomes" id="UP001485043">
    <property type="component" value="Unassembled WGS sequence"/>
</dbReference>
<reference evidence="3 4" key="1">
    <citation type="journal article" date="2024" name="Nat. Commun.">
        <title>Phylogenomics reveals the evolutionary origins of lichenization in chlorophyte algae.</title>
        <authorList>
            <person name="Puginier C."/>
            <person name="Libourel C."/>
            <person name="Otte J."/>
            <person name="Skaloud P."/>
            <person name="Haon M."/>
            <person name="Grisel S."/>
            <person name="Petersen M."/>
            <person name="Berrin J.G."/>
            <person name="Delaux P.M."/>
            <person name="Dal Grande F."/>
            <person name="Keller J."/>
        </authorList>
    </citation>
    <scope>NUCLEOTIDE SEQUENCE [LARGE SCALE GENOMIC DNA]</scope>
    <source>
        <strain evidence="3 4">SAG 2523</strain>
    </source>
</reference>
<name>A0AAW1SNF7_9CHLO</name>
<comment type="caution">
    <text evidence="3">The sequence shown here is derived from an EMBL/GenBank/DDBJ whole genome shotgun (WGS) entry which is preliminary data.</text>
</comment>
<keyword evidence="4" id="KW-1185">Reference proteome</keyword>
<dbReference type="PANTHER" id="PTHR14969:SF13">
    <property type="entry name" value="AT30094P"/>
    <property type="match status" value="1"/>
</dbReference>
<dbReference type="EMBL" id="JALJOV010001443">
    <property type="protein sequence ID" value="KAK9847795.1"/>
    <property type="molecule type" value="Genomic_DNA"/>
</dbReference>
<evidence type="ECO:0000259" key="2">
    <source>
        <dbReference type="SMART" id="SM00014"/>
    </source>
</evidence>
<organism evidence="3 4">
    <name type="scientific">Apatococcus fuscideae</name>
    <dbReference type="NCBI Taxonomy" id="2026836"/>
    <lineage>
        <taxon>Eukaryota</taxon>
        <taxon>Viridiplantae</taxon>
        <taxon>Chlorophyta</taxon>
        <taxon>core chlorophytes</taxon>
        <taxon>Trebouxiophyceae</taxon>
        <taxon>Chlorellales</taxon>
        <taxon>Chlorellaceae</taxon>
        <taxon>Apatococcus</taxon>
    </lineage>
</organism>
<dbReference type="PANTHER" id="PTHR14969">
    <property type="entry name" value="SPHINGOSINE-1-PHOSPHATE PHOSPHOHYDROLASE"/>
    <property type="match status" value="1"/>
</dbReference>
<proteinExistence type="predicted"/>
<dbReference type="SMART" id="SM00014">
    <property type="entry name" value="acidPPc"/>
    <property type="match status" value="1"/>
</dbReference>
<dbReference type="InterPro" id="IPR000326">
    <property type="entry name" value="PAP2/HPO"/>
</dbReference>
<protein>
    <recommendedName>
        <fullName evidence="2">Phosphatidic acid phosphatase type 2/haloperoxidase domain-containing protein</fullName>
    </recommendedName>
</protein>
<keyword evidence="1" id="KW-1133">Transmembrane helix</keyword>
<dbReference type="Gene3D" id="1.20.144.10">
    <property type="entry name" value="Phosphatidic acid phosphatase type 2/haloperoxidase"/>
    <property type="match status" value="1"/>
</dbReference>
<keyword evidence="1" id="KW-0812">Transmembrane</keyword>